<dbReference type="EMBL" id="CADCUQ010000824">
    <property type="protein sequence ID" value="CAA9432320.1"/>
    <property type="molecule type" value="Genomic_DNA"/>
</dbReference>
<sequence length="63" mass="6476">GKVLRSDLLPGGRGPHGREARRAVPNPAVARGVLRPGHYVGLLLPPLCCSSLDRRSAGPAGGI</sequence>
<organism evidence="2">
    <name type="scientific">uncultured Phycisphaerae bacterium</name>
    <dbReference type="NCBI Taxonomy" id="904963"/>
    <lineage>
        <taxon>Bacteria</taxon>
        <taxon>Pseudomonadati</taxon>
        <taxon>Planctomycetota</taxon>
        <taxon>Phycisphaerae</taxon>
        <taxon>environmental samples</taxon>
    </lineage>
</organism>
<protein>
    <submittedName>
        <fullName evidence="2">Uncharacterized protein</fullName>
    </submittedName>
</protein>
<evidence type="ECO:0000256" key="1">
    <source>
        <dbReference type="SAM" id="MobiDB-lite"/>
    </source>
</evidence>
<feature type="non-terminal residue" evidence="2">
    <location>
        <position position="1"/>
    </location>
</feature>
<feature type="region of interest" description="Disordered" evidence="1">
    <location>
        <begin position="1"/>
        <end position="23"/>
    </location>
</feature>
<dbReference type="AlphaFoldDB" id="A0A6J4Q251"/>
<proteinExistence type="predicted"/>
<reference evidence="2" key="1">
    <citation type="submission" date="2020-02" db="EMBL/GenBank/DDBJ databases">
        <authorList>
            <person name="Meier V. D."/>
        </authorList>
    </citation>
    <scope>NUCLEOTIDE SEQUENCE</scope>
    <source>
        <strain evidence="2">AVDCRST_MAG64</strain>
    </source>
</reference>
<accession>A0A6J4Q251</accession>
<feature type="non-terminal residue" evidence="2">
    <location>
        <position position="63"/>
    </location>
</feature>
<gene>
    <name evidence="2" type="ORF">AVDCRST_MAG64-3585</name>
</gene>
<evidence type="ECO:0000313" key="2">
    <source>
        <dbReference type="EMBL" id="CAA9432320.1"/>
    </source>
</evidence>
<name>A0A6J4Q251_9BACT</name>